<feature type="domain" description="Carrier" evidence="7">
    <location>
        <begin position="1495"/>
        <end position="1570"/>
    </location>
</feature>
<dbReference type="SUPFAM" id="SSF51735">
    <property type="entry name" value="NAD(P)-binding Rossmann-fold domains"/>
    <property type="match status" value="4"/>
</dbReference>
<dbReference type="GO" id="GO:0033068">
    <property type="term" value="P:macrolide biosynthetic process"/>
    <property type="evidence" value="ECO:0007669"/>
    <property type="project" value="UniProtKB-ARBA"/>
</dbReference>
<evidence type="ECO:0000256" key="1">
    <source>
        <dbReference type="ARBA" id="ARBA00022450"/>
    </source>
</evidence>
<dbReference type="SUPFAM" id="SSF53901">
    <property type="entry name" value="Thiolase-like"/>
    <property type="match status" value="2"/>
</dbReference>
<evidence type="ECO:0000259" key="8">
    <source>
        <dbReference type="PROSITE" id="PS52004"/>
    </source>
</evidence>
<dbReference type="Gene3D" id="1.10.1200.10">
    <property type="entry name" value="ACP-like"/>
    <property type="match status" value="2"/>
</dbReference>
<evidence type="ECO:0000256" key="5">
    <source>
        <dbReference type="ARBA" id="ARBA00023268"/>
    </source>
</evidence>
<dbReference type="Pfam" id="PF00698">
    <property type="entry name" value="Acyl_transf_1"/>
    <property type="match status" value="2"/>
</dbReference>
<dbReference type="PANTHER" id="PTHR43775:SF51">
    <property type="entry name" value="INACTIVE PHENOLPHTHIOCEROL SYNTHESIS POLYKETIDE SYNTHASE TYPE I PKS1-RELATED"/>
    <property type="match status" value="1"/>
</dbReference>
<dbReference type="Gene3D" id="6.10.140.1830">
    <property type="match status" value="2"/>
</dbReference>
<dbReference type="InterPro" id="IPR036291">
    <property type="entry name" value="NAD(P)-bd_dom_sf"/>
</dbReference>
<dbReference type="InterPro" id="IPR016036">
    <property type="entry name" value="Malonyl_transacylase_ACP-bd"/>
</dbReference>
<evidence type="ECO:0000256" key="4">
    <source>
        <dbReference type="ARBA" id="ARBA00023194"/>
    </source>
</evidence>
<dbReference type="PANTHER" id="PTHR43775">
    <property type="entry name" value="FATTY ACID SYNTHASE"/>
    <property type="match status" value="1"/>
</dbReference>
<dbReference type="SMART" id="SM01294">
    <property type="entry name" value="PKS_PP_betabranch"/>
    <property type="match status" value="1"/>
</dbReference>
<dbReference type="InterPro" id="IPR009081">
    <property type="entry name" value="PP-bd_ACP"/>
</dbReference>
<dbReference type="Gene3D" id="3.40.47.10">
    <property type="match status" value="2"/>
</dbReference>
<keyword evidence="3" id="KW-0808">Transferase</keyword>
<reference evidence="9" key="1">
    <citation type="submission" date="2024-07" db="EMBL/GenBank/DDBJ databases">
        <authorList>
            <person name="Yu S.T."/>
        </authorList>
    </citation>
    <scope>NUCLEOTIDE SEQUENCE</scope>
    <source>
        <strain evidence="9">R28</strain>
    </source>
</reference>
<dbReference type="Gene3D" id="3.40.50.720">
    <property type="entry name" value="NAD(P)-binding Rossmann-like Domain"/>
    <property type="match status" value="2"/>
</dbReference>
<dbReference type="InterPro" id="IPR001227">
    <property type="entry name" value="Ac_transferase_dom_sf"/>
</dbReference>
<dbReference type="CDD" id="cd00833">
    <property type="entry name" value="PKS"/>
    <property type="match status" value="2"/>
</dbReference>
<feature type="domain" description="Ketosynthase family 3 (KS3)" evidence="8">
    <location>
        <begin position="1591"/>
        <end position="2017"/>
    </location>
</feature>
<name>A0AB39Q4Q4_9ACTN</name>
<dbReference type="InterPro" id="IPR032821">
    <property type="entry name" value="PKS_assoc"/>
</dbReference>
<dbReference type="PROSITE" id="PS52004">
    <property type="entry name" value="KS3_2"/>
    <property type="match status" value="2"/>
</dbReference>
<dbReference type="PROSITE" id="PS00012">
    <property type="entry name" value="PHOSPHOPANTETHEINE"/>
    <property type="match status" value="2"/>
</dbReference>
<dbReference type="InterPro" id="IPR014031">
    <property type="entry name" value="Ketoacyl_synth_C"/>
</dbReference>
<dbReference type="SMART" id="SM00823">
    <property type="entry name" value="PKS_PP"/>
    <property type="match status" value="2"/>
</dbReference>
<evidence type="ECO:0000256" key="2">
    <source>
        <dbReference type="ARBA" id="ARBA00022553"/>
    </source>
</evidence>
<dbReference type="CDD" id="cd08952">
    <property type="entry name" value="KR_1_SDR_x"/>
    <property type="match status" value="2"/>
</dbReference>
<feature type="domain" description="Ketosynthase family 3 (KS3)" evidence="8">
    <location>
        <begin position="33"/>
        <end position="457"/>
    </location>
</feature>
<dbReference type="GO" id="GO:0006633">
    <property type="term" value="P:fatty acid biosynthetic process"/>
    <property type="evidence" value="ECO:0007669"/>
    <property type="project" value="InterPro"/>
</dbReference>
<accession>A0AB39Q4Q4</accession>
<keyword evidence="4" id="KW-0045">Antibiotic biosynthesis</keyword>
<evidence type="ECO:0000256" key="3">
    <source>
        <dbReference type="ARBA" id="ARBA00022679"/>
    </source>
</evidence>
<dbReference type="GO" id="GO:0004312">
    <property type="term" value="F:fatty acid synthase activity"/>
    <property type="evidence" value="ECO:0007669"/>
    <property type="project" value="TreeGrafter"/>
</dbReference>
<keyword evidence="5" id="KW-0511">Multifunctional enzyme</keyword>
<dbReference type="PROSITE" id="PS00606">
    <property type="entry name" value="KS3_1"/>
    <property type="match status" value="2"/>
</dbReference>
<dbReference type="InterPro" id="IPR006162">
    <property type="entry name" value="Ppantetheine_attach_site"/>
</dbReference>
<dbReference type="FunFam" id="3.40.366.10:FF:000002">
    <property type="entry name" value="Probable polyketide synthase 2"/>
    <property type="match status" value="2"/>
</dbReference>
<evidence type="ECO:0000256" key="6">
    <source>
        <dbReference type="ARBA" id="ARBA00023315"/>
    </source>
</evidence>
<feature type="domain" description="Carrier" evidence="7">
    <location>
        <begin position="3054"/>
        <end position="3129"/>
    </location>
</feature>
<dbReference type="Gene3D" id="3.30.70.3290">
    <property type="match status" value="2"/>
</dbReference>
<organism evidence="9">
    <name type="scientific">Streptomyces sp. R28</name>
    <dbReference type="NCBI Taxonomy" id="3238628"/>
    <lineage>
        <taxon>Bacteria</taxon>
        <taxon>Bacillati</taxon>
        <taxon>Actinomycetota</taxon>
        <taxon>Actinomycetes</taxon>
        <taxon>Kitasatosporales</taxon>
        <taxon>Streptomycetaceae</taxon>
        <taxon>Streptomyces</taxon>
    </lineage>
</organism>
<dbReference type="InterPro" id="IPR016035">
    <property type="entry name" value="Acyl_Trfase/lysoPLipase"/>
</dbReference>
<keyword evidence="2" id="KW-0597">Phosphoprotein</keyword>
<dbReference type="SUPFAM" id="SSF55048">
    <property type="entry name" value="Probable ACP-binding domain of malonyl-CoA ACP transacylase"/>
    <property type="match status" value="2"/>
</dbReference>
<dbReference type="InterPro" id="IPR014043">
    <property type="entry name" value="Acyl_transferase_dom"/>
</dbReference>
<dbReference type="FunFam" id="3.40.47.10:FF:000019">
    <property type="entry name" value="Polyketide synthase type I"/>
    <property type="match status" value="2"/>
</dbReference>
<dbReference type="InterPro" id="IPR020806">
    <property type="entry name" value="PKS_PP-bd"/>
</dbReference>
<dbReference type="InterPro" id="IPR050091">
    <property type="entry name" value="PKS_NRPS_Biosynth_Enz"/>
</dbReference>
<dbReference type="RefSeq" id="WP_369172978.1">
    <property type="nucleotide sequence ID" value="NZ_CP163439.1"/>
</dbReference>
<dbReference type="SMART" id="SM00825">
    <property type="entry name" value="PKS_KS"/>
    <property type="match status" value="2"/>
</dbReference>
<dbReference type="SMART" id="SM00827">
    <property type="entry name" value="PKS_AT"/>
    <property type="match status" value="2"/>
</dbReference>
<dbReference type="GO" id="GO:0031177">
    <property type="term" value="F:phosphopantetheine binding"/>
    <property type="evidence" value="ECO:0007669"/>
    <property type="project" value="InterPro"/>
</dbReference>
<dbReference type="InterPro" id="IPR018201">
    <property type="entry name" value="Ketoacyl_synth_AS"/>
</dbReference>
<dbReference type="InterPro" id="IPR057326">
    <property type="entry name" value="KR_dom"/>
</dbReference>
<dbReference type="SUPFAM" id="SSF52151">
    <property type="entry name" value="FabD/lysophospholipase-like"/>
    <property type="match status" value="2"/>
</dbReference>
<dbReference type="GO" id="GO:0004315">
    <property type="term" value="F:3-oxoacyl-[acyl-carrier-protein] synthase activity"/>
    <property type="evidence" value="ECO:0007669"/>
    <property type="project" value="InterPro"/>
</dbReference>
<dbReference type="Pfam" id="PF08659">
    <property type="entry name" value="KR"/>
    <property type="match status" value="2"/>
</dbReference>
<gene>
    <name evidence="9" type="ORF">AB5J49_35715</name>
</gene>
<dbReference type="InterPro" id="IPR041618">
    <property type="entry name" value="PKS_DE"/>
</dbReference>
<dbReference type="Pfam" id="PF00550">
    <property type="entry name" value="PP-binding"/>
    <property type="match status" value="2"/>
</dbReference>
<proteinExistence type="predicted"/>
<dbReference type="InterPro" id="IPR016039">
    <property type="entry name" value="Thiolase-like"/>
</dbReference>
<dbReference type="SUPFAM" id="SSF47336">
    <property type="entry name" value="ACP-like"/>
    <property type="match status" value="2"/>
</dbReference>
<keyword evidence="6" id="KW-0012">Acyltransferase</keyword>
<dbReference type="InterPro" id="IPR036736">
    <property type="entry name" value="ACP-like_sf"/>
</dbReference>
<evidence type="ECO:0000259" key="7">
    <source>
        <dbReference type="PROSITE" id="PS50075"/>
    </source>
</evidence>
<dbReference type="EMBL" id="CP163439">
    <property type="protein sequence ID" value="XDQ38280.1"/>
    <property type="molecule type" value="Genomic_DNA"/>
</dbReference>
<dbReference type="Pfam" id="PF02801">
    <property type="entry name" value="Ketoacyl-synt_C"/>
    <property type="match status" value="2"/>
</dbReference>
<dbReference type="SMART" id="SM00822">
    <property type="entry name" value="PKS_KR"/>
    <property type="match status" value="2"/>
</dbReference>
<sequence>MANEDKLRYFLKRVSTDLEVAHERIREMEERDTEPIAIIGMSCRYPGGVRSPEDLWDLVAAGTDGLSPFPSDRGWNLDGVFQPAPDGATYAGEGGFVQDAGEFDAAFFGISPREALATDPQQRLLLETAWEAVERAGIDPESLRGSRTGVFAGTNGQDYPYLLMGAEAGLEGYMGTGSAAAVVSGRVSYTLGLEGPAITVDTACSSSLVALHLAAQALREGECSLALAGGVTVMATPGMFSSFSAQRGLALDGRCKAFAAAADGTGFAEGVGLLLVERLSDARRNGHRVLAVLRGSAVNQDGASNGLTAPNGPSQQRVIEQALADARLAPGQVDAVEAHGTGTVLGDPIEAQALLAAYGQERSAERPLWLGSVKSNIGHTQAAAGVAGIIKMVMAMRQGVLPPTLHVDAPTPHVDWTAGHVRLLTEPTDWPETGEPRRVGVSSFGISGTNAHVIIEQSVEQAVDSAVESVGEQAEEHPEAVVRPGLVPWVISARGQAALAGQAARLRALLAAHPEYDPVDVAHSLATTRTAFEDRAVVVGANRDELLRGLDALVENEAGPVCGTVTEGRLAFLFSGQGSQRLGTGRELAARFPAFREAFDEVCAQLDPHLDRPLRDVLYADETSDDAGLLHRTAHTQAALFAVEVALFRLLDHWGIAPDLLAGHSIGELAAAHVAGVLSLEDASTLVAARGRLMQALPEGGAMVSLQATEDEVLPLLVDGVSIAALNAPDATVISGDEDAALRIAAHFQGQGRKTKRLRVSHAFHSPRMDAMLDDFRAVAQGLTFHPPRIPIVSNVTGAIAPAEEICTAEHWVRHVRQAVRFDDSVRALAEHGVTTFVELGPDGVLSALVADSLAGRTTDQAAEPAVAFPVLRGDRPETRAALTALARLHVRGRTPDWPALLPDAGQVPLPTYAFQRSRYWPESLIWTAAPDAAVGEDPAEAGFWAAVERADLDAVTGTLALEGDQPLSVVLPVLADWRRARREQSALDSLRYEVRWRSVPEPEDAAPTGTWLVVGPDDDTTDAATDALTGRGATVVRLRTPGDPAGADERAALAERLRDALRGPDESDRALPVAGVLSLTGPTSDGKDGTEALLRTLALVQALGDAQVGAPLWLATRGAVSVGASDPLTHPEQAMLWGLGQVVAAEEPARWGGLVDLPDRLDARTGRRLCAVLAARDGEDQLALRSSGVHARRLTRPAPGPSATRTKWQPSGTVLVTGGTGALGAVAARWLARNGASRLLLVSRSGNDAPGAAELVAELTGLGTAVTVAACDAADRDALAALLASLPADEPLTAVVHTAGVLDDGMLASMTPEQVEKVLRPKVDAALNLHELTRDLDLSAFVLFSSLAATFGNAGQGAYAAGNAFLDALAADRRAHGLPATSIGWSAWAGAGMAADPVVAERVRRGGMPPLPPERAMAALRQAVEHGAAHTVVADVDWARFAPTLLAGGRAAFIGELPEVRALPASDDAPKAAEQGTAALRARLSGALSRERDQILLALVSGQAAAVLGHTSADAVQPSRAFRDLGFDSLTAVELRNLLGSSTGLALPATLVFDYPTPLVLARHLRDELAGSGADPVQDQPPAAPAALDDDPIAIVGMGCRFPGGAQSPEELWRLLESGTDAVSPLPADRGWDIDRLYSEDPEQQGTSYVREGGFLAGAAEFDAAFFGIAPREALAMDPQQRLLLETSWEAFERAGIDPESVRGARVGVFAGTNSQDYTGLLLGSAESAEGLVGTGNAASVVSGRVSYTLGLQGPAVTVDTACSSSLVALHLAVQALRSGECTMALAGGVTVMSTPSAFIEFSRQRGLATDGRCKAFADAADGTGWGEGVGMLLVERLSDARRNGHQVLAVVRGSAVNQDGASNGLTAPNGPAQQRVIRQALASAGLTAADVDAVEAHGTGTTLGDPIEAQALLATYGQNRPADRPLLLGSIKSNIGHTQAGAGVAGVIKMVMAMRHGVLPRTLHVDAPSSHVDWSAGAVELLGEPVAWPETGRPRRAAVSSFGVSGTNAHTVIEQAPEAESVAVEPSGGAAPVVGAGVPFVLSGKSEGALRAQAERLRLVVEGGGLPELPAVGRALALGRSRFEHRAVVLAGGLEELRSGLETVALGGGSAVGVLRGVVGPSARPVFVFPGQGAQWQGMAAGLLESSPVFAARMAECGAALEPFTDWRLLDVVRQEPDAPGFDRVDVVQPVLWAVMVSLAELWRACGVEPAAVIGHSQGEIAAAVVAGGLSLEDGAQVVALRSRALLALSGGGGMVSVSLPVVEVRERLTAWDGRISVAAVNGPSSVVVSGEPQALEELVASCVEQDVRAKKIAVDYASHSAQVELIESELADLLAGVAPVSGRVPFYSTLTGTLLEDTVGLDGGYWYRNLRSTVEFERAVRAAEADGLAVFVEVSPHPVLNLGLQETFEAAGSDAVALGTLRRDEDEARRFMTSLVEAHVHGVELDWQALFAGQQDSHVDLPTYPFQRQRYWPKPMALAARAADGGDPMDTVFWEAVENEDFGTLADTLGIGTDGRDSWSDVLPTLSSWRRQQREQSVVDGWRYRVVWKPLERPAVPGGAVPAGTWLIVTSQGTTDDEPARAIERELVRRGVRTVRVPLEADDTGRAMALQWLGDALADGPVDGVLSFLAQDERPDPFHPVVPAGVAALTSLVQAMTDLDVTAPLWCLTRGAVAVSRAEPLARPVQAQTWGLGRVIGLEHPERWGGLIDLPAGLDEQTAARVCGLLAGAGAGDEDQLAVRSQGVVVRRLVRAPADRTKATKPWRPRGTALVTGGMGALGGHVARWLAGHGAGHLVLTGRRGADTPGAAALEAELTALGVRVTLAACDVADRTALAALVKEVEAADGAPIRSVVHAAGETLQMGLRESDPAQFARVMAAKAAGAAHLDELFADASLDAFVLFSSGAAVWGGAAQGAYAVGNCSLDALAEYRRSRGLPATSVAWGGWAGGGMVDGAAEDTLVRRGLRPMAAESAVRALVQAVERDEICLTVADIDWARFAPAFTISRARPLIEDIPEAAAALRTDQPAEDTAASPATGLRERLAAVSESERDRTLLELVRSEAAAALGHPSADAVEPQRAFKDMGFDSVMAVDLRNRLTAATGVRLETTVVFDEPSPVALRDRLCRELLPADTGGDAGPAAGTETSQDAEARAVLAAVPIARIRAAGLLDQLLRLAGTADGDEAGAGPAASGSGDRVDEINAMDIADLVRMARGTKDA</sequence>
<evidence type="ECO:0000313" key="9">
    <source>
        <dbReference type="EMBL" id="XDQ38280.1"/>
    </source>
</evidence>
<dbReference type="Pfam" id="PF16197">
    <property type="entry name" value="KAsynt_C_assoc"/>
    <property type="match status" value="2"/>
</dbReference>
<dbReference type="Pfam" id="PF18369">
    <property type="entry name" value="PKS_DE"/>
    <property type="match status" value="2"/>
</dbReference>
<dbReference type="PROSITE" id="PS50075">
    <property type="entry name" value="CARRIER"/>
    <property type="match status" value="2"/>
</dbReference>
<dbReference type="InterPro" id="IPR014030">
    <property type="entry name" value="Ketoacyl_synth_N"/>
</dbReference>
<dbReference type="InterPro" id="IPR020841">
    <property type="entry name" value="PKS_Beta-ketoAc_synthase_dom"/>
</dbReference>
<dbReference type="NCBIfam" id="NF045894">
    <property type="entry name" value="PKS_plus_SDR"/>
    <property type="match status" value="2"/>
</dbReference>
<keyword evidence="1" id="KW-0596">Phosphopantetheine</keyword>
<dbReference type="InterPro" id="IPR013968">
    <property type="entry name" value="PKS_KR"/>
</dbReference>
<dbReference type="Gene3D" id="3.40.366.10">
    <property type="entry name" value="Malonyl-Coenzyme A Acyl Carrier Protein, domain 2"/>
    <property type="match status" value="2"/>
</dbReference>
<dbReference type="FunFam" id="1.10.1200.10:FF:000007">
    <property type="entry name" value="Probable polyketide synthase pks17"/>
    <property type="match status" value="2"/>
</dbReference>
<dbReference type="Pfam" id="PF00109">
    <property type="entry name" value="ketoacyl-synt"/>
    <property type="match status" value="2"/>
</dbReference>
<protein>
    <submittedName>
        <fullName evidence="9">Type I polyketide synthase</fullName>
    </submittedName>
</protein>